<evidence type="ECO:0000313" key="1">
    <source>
        <dbReference type="EMBL" id="EFO28364.1"/>
    </source>
</evidence>
<reference evidence="1" key="1">
    <citation type="submission" date="2012-04" db="EMBL/GenBank/DDBJ databases">
        <title>The Genome Sequence of Loa loa.</title>
        <authorList>
            <consortium name="The Broad Institute Genome Sequencing Platform"/>
            <consortium name="Broad Institute Genome Sequencing Center for Infectious Disease"/>
            <person name="Nutman T.B."/>
            <person name="Fink D.L."/>
            <person name="Russ C."/>
            <person name="Young S."/>
            <person name="Zeng Q."/>
            <person name="Gargeya S."/>
            <person name="Alvarado L."/>
            <person name="Berlin A."/>
            <person name="Chapman S.B."/>
            <person name="Chen Z."/>
            <person name="Freedman E."/>
            <person name="Gellesch M."/>
            <person name="Goldberg J."/>
            <person name="Griggs A."/>
            <person name="Gujja S."/>
            <person name="Heilman E.R."/>
            <person name="Heiman D."/>
            <person name="Howarth C."/>
            <person name="Mehta T."/>
            <person name="Neiman D."/>
            <person name="Pearson M."/>
            <person name="Roberts A."/>
            <person name="Saif S."/>
            <person name="Shea T."/>
            <person name="Shenoy N."/>
            <person name="Sisk P."/>
            <person name="Stolte C."/>
            <person name="Sykes S."/>
            <person name="White J."/>
            <person name="Yandava C."/>
            <person name="Haas B."/>
            <person name="Henn M.R."/>
            <person name="Nusbaum C."/>
            <person name="Birren B."/>
        </authorList>
    </citation>
    <scope>NUCLEOTIDE SEQUENCE [LARGE SCALE GENOMIC DNA]</scope>
</reference>
<dbReference type="KEGG" id="loa:LOAG_00141"/>
<proteinExistence type="predicted"/>
<protein>
    <submittedName>
        <fullName evidence="1">Uncharacterized protein</fullName>
    </submittedName>
</protein>
<dbReference type="CTD" id="9937509"/>
<dbReference type="RefSeq" id="XP_003135729.1">
    <property type="nucleotide sequence ID" value="XM_003135681.1"/>
</dbReference>
<dbReference type="InterPro" id="IPR038680">
    <property type="entry name" value="PAW_sf"/>
</dbReference>
<dbReference type="OrthoDB" id="409136at2759"/>
<dbReference type="Gene3D" id="2.60.120.1020">
    <property type="entry name" value="Peptide N glycanase, PAW domain"/>
    <property type="match status" value="1"/>
</dbReference>
<sequence>MEVKWTSKEEQQDRKNEGNNGNWRLEYDCVENQYRKGVDLMKGWEYLVSKPENVCQVMDQTNDMAYICCKRVESKMVNCAGCLILYSSCQKIEFGQFWNSKDTSGISSGTRKAIICCYYMCTMIPPTGELKLEMTESSKVNIKIYFSGEDT</sequence>
<name>A0A1S0UE32_LOALO</name>
<dbReference type="InParanoid" id="A0A1S0UE32"/>
<dbReference type="InterPro" id="IPR008979">
    <property type="entry name" value="Galactose-bd-like_sf"/>
</dbReference>
<dbReference type="AlphaFoldDB" id="A0A1S0UE32"/>
<dbReference type="SUPFAM" id="SSF49785">
    <property type="entry name" value="Galactose-binding domain-like"/>
    <property type="match status" value="1"/>
</dbReference>
<dbReference type="EMBL" id="JH712095">
    <property type="protein sequence ID" value="EFO28364.1"/>
    <property type="molecule type" value="Genomic_DNA"/>
</dbReference>
<accession>A0A1S0UE32</accession>
<dbReference type="GeneID" id="9937509"/>
<gene>
    <name evidence="1" type="ORF">LOAG_00141</name>
</gene>
<organism evidence="1">
    <name type="scientific">Loa loa</name>
    <name type="common">Eye worm</name>
    <name type="synonym">Filaria loa</name>
    <dbReference type="NCBI Taxonomy" id="7209"/>
    <lineage>
        <taxon>Eukaryota</taxon>
        <taxon>Metazoa</taxon>
        <taxon>Ecdysozoa</taxon>
        <taxon>Nematoda</taxon>
        <taxon>Chromadorea</taxon>
        <taxon>Rhabditida</taxon>
        <taxon>Spirurina</taxon>
        <taxon>Spiruromorpha</taxon>
        <taxon>Filarioidea</taxon>
        <taxon>Onchocercidae</taxon>
        <taxon>Loa</taxon>
    </lineage>
</organism>